<dbReference type="PANTHER" id="PTHR12677:SF59">
    <property type="entry name" value="GOLGI APPARATUS MEMBRANE PROTEIN TVP38-RELATED"/>
    <property type="match status" value="1"/>
</dbReference>
<evidence type="ECO:0000256" key="2">
    <source>
        <dbReference type="ARBA" id="ARBA00008640"/>
    </source>
</evidence>
<sequence length="221" mass="22864">MRGLPWRRILVAAAVLAVLVVVVLTVPSPDVEAVRGAVAGTGVWAPLTWLLLMVACTQLPFPRTVWTISAGALFGGMLGSVLALVGLGVSALLSLTVIRRLGARAVRATSDPAQHSRLAVVQEMLAERGWLSVLGLRMIPAVPFSLLNYSCAVTRIPVGPYLGATLAGSAPNTVATVVVTDTVLGGGSPWVLAVSAVVILTGCVLTAREVRTVSARVKDTA</sequence>
<dbReference type="AlphaFoldDB" id="A0A2Z3YXY6"/>
<dbReference type="Proteomes" id="UP000247696">
    <property type="component" value="Chromosome"/>
</dbReference>
<comment type="subcellular location">
    <subcellularLocation>
        <location evidence="1 7">Cell membrane</location>
        <topology evidence="1 7">Multi-pass membrane protein</topology>
    </subcellularLocation>
</comment>
<organism evidence="9 10">
    <name type="scientific">Corynebacterium provencense</name>
    <dbReference type="NCBI Taxonomy" id="1737425"/>
    <lineage>
        <taxon>Bacteria</taxon>
        <taxon>Bacillati</taxon>
        <taxon>Actinomycetota</taxon>
        <taxon>Actinomycetes</taxon>
        <taxon>Mycobacteriales</taxon>
        <taxon>Corynebacteriaceae</taxon>
        <taxon>Corynebacterium</taxon>
    </lineage>
</organism>
<evidence type="ECO:0000256" key="1">
    <source>
        <dbReference type="ARBA" id="ARBA00004651"/>
    </source>
</evidence>
<comment type="similarity">
    <text evidence="2 7">Belongs to the TVP38/TMEM64 family.</text>
</comment>
<feature type="transmembrane region" description="Helical" evidence="7">
    <location>
        <begin position="190"/>
        <end position="207"/>
    </location>
</feature>
<evidence type="ECO:0000256" key="4">
    <source>
        <dbReference type="ARBA" id="ARBA00022692"/>
    </source>
</evidence>
<dbReference type="EMBL" id="CP024988">
    <property type="protein sequence ID" value="AWT26203.1"/>
    <property type="molecule type" value="Genomic_DNA"/>
</dbReference>
<dbReference type="PANTHER" id="PTHR12677">
    <property type="entry name" value="GOLGI APPARATUS MEMBRANE PROTEIN TVP38-RELATED"/>
    <property type="match status" value="1"/>
</dbReference>
<feature type="transmembrane region" description="Helical" evidence="7">
    <location>
        <begin position="73"/>
        <end position="98"/>
    </location>
</feature>
<name>A0A2Z3YXY6_9CORY</name>
<dbReference type="GO" id="GO:0005886">
    <property type="term" value="C:plasma membrane"/>
    <property type="evidence" value="ECO:0007669"/>
    <property type="project" value="UniProtKB-SubCell"/>
</dbReference>
<dbReference type="STRING" id="1737425.GCA_900049755_01988"/>
<proteinExistence type="inferred from homology"/>
<protein>
    <recommendedName>
        <fullName evidence="7">TVP38/TMEM64 family membrane protein</fullName>
    </recommendedName>
</protein>
<keyword evidence="3 7" id="KW-1003">Cell membrane</keyword>
<dbReference type="KEGG" id="cpre:Csp1_14110"/>
<feature type="domain" description="VTT" evidence="8">
    <location>
        <begin position="61"/>
        <end position="180"/>
    </location>
</feature>
<evidence type="ECO:0000256" key="7">
    <source>
        <dbReference type="RuleBase" id="RU366058"/>
    </source>
</evidence>
<dbReference type="InterPro" id="IPR032816">
    <property type="entry name" value="VTT_dom"/>
</dbReference>
<evidence type="ECO:0000313" key="10">
    <source>
        <dbReference type="Proteomes" id="UP000247696"/>
    </source>
</evidence>
<keyword evidence="6 7" id="KW-0472">Membrane</keyword>
<comment type="caution">
    <text evidence="7">Lacks conserved residue(s) required for the propagation of feature annotation.</text>
</comment>
<gene>
    <name evidence="9" type="ORF">Csp1_14110</name>
</gene>
<accession>A0A2Z3YXY6</accession>
<keyword evidence="4 7" id="KW-0812">Transmembrane</keyword>
<reference evidence="10" key="1">
    <citation type="submission" date="2017-11" db="EMBL/GenBank/DDBJ databases">
        <title>Otitis media/interna in a cat caused by the recently described species Corynebacterium provencense.</title>
        <authorList>
            <person name="Kittl S."/>
            <person name="Brodard I."/>
            <person name="Rychener L."/>
            <person name="Jores J."/>
            <person name="Roosje P."/>
            <person name="Gobeli Brawand S."/>
        </authorList>
    </citation>
    <scope>NUCLEOTIDE SEQUENCE [LARGE SCALE GENOMIC DNA]</scope>
    <source>
        <strain evidence="10">17KM38</strain>
    </source>
</reference>
<evidence type="ECO:0000259" key="8">
    <source>
        <dbReference type="Pfam" id="PF09335"/>
    </source>
</evidence>
<dbReference type="Pfam" id="PF09335">
    <property type="entry name" value="VTT_dom"/>
    <property type="match status" value="1"/>
</dbReference>
<feature type="transmembrane region" description="Helical" evidence="7">
    <location>
        <begin position="43"/>
        <end position="61"/>
    </location>
</feature>
<dbReference type="OrthoDB" id="5242213at2"/>
<keyword evidence="10" id="KW-1185">Reference proteome</keyword>
<evidence type="ECO:0000256" key="5">
    <source>
        <dbReference type="ARBA" id="ARBA00022989"/>
    </source>
</evidence>
<evidence type="ECO:0000256" key="6">
    <source>
        <dbReference type="ARBA" id="ARBA00023136"/>
    </source>
</evidence>
<evidence type="ECO:0000313" key="9">
    <source>
        <dbReference type="EMBL" id="AWT26203.1"/>
    </source>
</evidence>
<dbReference type="InterPro" id="IPR015414">
    <property type="entry name" value="TMEM64"/>
</dbReference>
<evidence type="ECO:0000256" key="3">
    <source>
        <dbReference type="ARBA" id="ARBA00022475"/>
    </source>
</evidence>
<keyword evidence="5 7" id="KW-1133">Transmembrane helix</keyword>